<evidence type="ECO:0000313" key="2">
    <source>
        <dbReference type="EMBL" id="KAL1526676.1"/>
    </source>
</evidence>
<keyword evidence="3" id="KW-1185">Reference proteome</keyword>
<evidence type="ECO:0000313" key="3">
    <source>
        <dbReference type="Proteomes" id="UP001515480"/>
    </source>
</evidence>
<gene>
    <name evidence="2" type="ORF">AB1Y20_015379</name>
</gene>
<keyword evidence="1" id="KW-0812">Transmembrane</keyword>
<keyword evidence="1" id="KW-0472">Membrane</keyword>
<reference evidence="2 3" key="1">
    <citation type="journal article" date="2024" name="Science">
        <title>Giant polyketide synthase enzymes in the biosynthesis of giant marine polyether toxins.</title>
        <authorList>
            <person name="Fallon T.R."/>
            <person name="Shende V.V."/>
            <person name="Wierzbicki I.H."/>
            <person name="Pendleton A.L."/>
            <person name="Watervoot N.F."/>
            <person name="Auber R.P."/>
            <person name="Gonzalez D.J."/>
            <person name="Wisecaver J.H."/>
            <person name="Moore B.S."/>
        </authorList>
    </citation>
    <scope>NUCLEOTIDE SEQUENCE [LARGE SCALE GENOMIC DNA]</scope>
    <source>
        <strain evidence="2 3">12B1</strain>
    </source>
</reference>
<dbReference type="EMBL" id="JBGBPQ010000003">
    <property type="protein sequence ID" value="KAL1526676.1"/>
    <property type="molecule type" value="Genomic_DNA"/>
</dbReference>
<protein>
    <submittedName>
        <fullName evidence="2">Uncharacterized protein</fullName>
    </submittedName>
</protein>
<dbReference type="Proteomes" id="UP001515480">
    <property type="component" value="Unassembled WGS sequence"/>
</dbReference>
<proteinExistence type="predicted"/>
<sequence>MRSCARDADEESAVSLHGPTKHLHGFAAGASHAAKHCGAAAANAVADEDADVSLLGLPDPMPDHWGMLHHLHDDSLMQDGTSLLGLPSLPEDVSLLGLPPVNENEILEDRSDVKVYHGFTRIKVIKKNPPVGSTKNTRVRSYGSPGQQRCLSIASRACARLSSLTSVTAHVSIKGCIRSIARMMLYFLLGFVCIGCILLVWFIGLVATHVQVKLELVGYHDGDDSDAGSGLD</sequence>
<name>A0AB34K0P7_PRYPA</name>
<dbReference type="AlphaFoldDB" id="A0AB34K0P7"/>
<organism evidence="2 3">
    <name type="scientific">Prymnesium parvum</name>
    <name type="common">Toxic golden alga</name>
    <dbReference type="NCBI Taxonomy" id="97485"/>
    <lineage>
        <taxon>Eukaryota</taxon>
        <taxon>Haptista</taxon>
        <taxon>Haptophyta</taxon>
        <taxon>Prymnesiophyceae</taxon>
        <taxon>Prymnesiales</taxon>
        <taxon>Prymnesiaceae</taxon>
        <taxon>Prymnesium</taxon>
    </lineage>
</organism>
<accession>A0AB34K0P7</accession>
<keyword evidence="1" id="KW-1133">Transmembrane helix</keyword>
<evidence type="ECO:0000256" key="1">
    <source>
        <dbReference type="SAM" id="Phobius"/>
    </source>
</evidence>
<feature type="transmembrane region" description="Helical" evidence="1">
    <location>
        <begin position="184"/>
        <end position="207"/>
    </location>
</feature>
<comment type="caution">
    <text evidence="2">The sequence shown here is derived from an EMBL/GenBank/DDBJ whole genome shotgun (WGS) entry which is preliminary data.</text>
</comment>